<dbReference type="Proteomes" id="UP000032141">
    <property type="component" value="Chromosome C5"/>
</dbReference>
<organism evidence="1 2">
    <name type="scientific">Brassica oleracea var. oleracea</name>
    <dbReference type="NCBI Taxonomy" id="109376"/>
    <lineage>
        <taxon>Eukaryota</taxon>
        <taxon>Viridiplantae</taxon>
        <taxon>Streptophyta</taxon>
        <taxon>Embryophyta</taxon>
        <taxon>Tracheophyta</taxon>
        <taxon>Spermatophyta</taxon>
        <taxon>Magnoliopsida</taxon>
        <taxon>eudicotyledons</taxon>
        <taxon>Gunneridae</taxon>
        <taxon>Pentapetalae</taxon>
        <taxon>rosids</taxon>
        <taxon>malvids</taxon>
        <taxon>Brassicales</taxon>
        <taxon>Brassicaceae</taxon>
        <taxon>Brassiceae</taxon>
        <taxon>Brassica</taxon>
    </lineage>
</organism>
<reference evidence="1 2" key="1">
    <citation type="journal article" date="2014" name="Genome Biol.">
        <title>Transcriptome and methylome profiling reveals relics of genome dominance in the mesopolyploid Brassica oleracea.</title>
        <authorList>
            <person name="Parkin I.A."/>
            <person name="Koh C."/>
            <person name="Tang H."/>
            <person name="Robinson S.J."/>
            <person name="Kagale S."/>
            <person name="Clarke W.E."/>
            <person name="Town C.D."/>
            <person name="Nixon J."/>
            <person name="Krishnakumar V."/>
            <person name="Bidwell S.L."/>
            <person name="Denoeud F."/>
            <person name="Belcram H."/>
            <person name="Links M.G."/>
            <person name="Just J."/>
            <person name="Clarke C."/>
            <person name="Bender T."/>
            <person name="Huebert T."/>
            <person name="Mason A.S."/>
            <person name="Pires J.C."/>
            <person name="Barker G."/>
            <person name="Moore J."/>
            <person name="Walley P.G."/>
            <person name="Manoli S."/>
            <person name="Batley J."/>
            <person name="Edwards D."/>
            <person name="Nelson M.N."/>
            <person name="Wang X."/>
            <person name="Paterson A.H."/>
            <person name="King G."/>
            <person name="Bancroft I."/>
            <person name="Chalhoub B."/>
            <person name="Sharpe A.G."/>
        </authorList>
    </citation>
    <scope>NUCLEOTIDE SEQUENCE</scope>
    <source>
        <strain evidence="1 2">cv. TO1000</strain>
    </source>
</reference>
<reference evidence="1" key="2">
    <citation type="submission" date="2015-03" db="UniProtKB">
        <authorList>
            <consortium name="EnsemblPlants"/>
        </authorList>
    </citation>
    <scope>IDENTIFICATION</scope>
</reference>
<dbReference type="EnsemblPlants" id="Bo5g009210.1">
    <property type="protein sequence ID" value="Bo5g009210.1"/>
    <property type="gene ID" value="Bo5g009210"/>
</dbReference>
<proteinExistence type="predicted"/>
<dbReference type="AlphaFoldDB" id="A0A0D3C8K3"/>
<dbReference type="Gramene" id="Bo5g009210.1">
    <property type="protein sequence ID" value="Bo5g009210.1"/>
    <property type="gene ID" value="Bo5g009210"/>
</dbReference>
<evidence type="ECO:0000313" key="1">
    <source>
        <dbReference type="EnsemblPlants" id="Bo5g009210.1"/>
    </source>
</evidence>
<protein>
    <submittedName>
        <fullName evidence="1">Uncharacterized protein</fullName>
    </submittedName>
</protein>
<name>A0A0D3C8K3_BRAOL</name>
<sequence length="60" mass="6909">MNPSTSVGFLHSSPWNSRQFVDPNHSLSLAHHVHSLLQQYLFTLANPPNLLRYHFSSQNH</sequence>
<keyword evidence="2" id="KW-1185">Reference proteome</keyword>
<dbReference type="HOGENOM" id="CLU_2944890_0_0_1"/>
<evidence type="ECO:0000313" key="2">
    <source>
        <dbReference type="Proteomes" id="UP000032141"/>
    </source>
</evidence>
<accession>A0A0D3C8K3</accession>